<name>A0A9X2B260_9BACL</name>
<dbReference type="SMART" id="SM00342">
    <property type="entry name" value="HTH_ARAC"/>
    <property type="match status" value="1"/>
</dbReference>
<dbReference type="GO" id="GO:0043565">
    <property type="term" value="F:sequence-specific DNA binding"/>
    <property type="evidence" value="ECO:0007669"/>
    <property type="project" value="InterPro"/>
</dbReference>
<sequence>MNDNHISYRDQPRWKAYWSSLPIVNRPRLLHIAMIAHWMINQEALEITDVLQYGYQHVLPTTFKDNVEMAISTHREFSIFHQSMESEKRLFEWIRTGNKTELIKQWIDIPYEKVGVLSKRSQIRNTKNLAICCVAIAMRAAVSGGLYEELACTLSDLHIQQIEELNDVKAVEAAIVHALVDFTERVGQSQNERMSKPTRDCREYIYKHLYEDITVYNLSELTGLNGNYLMQLFKKQTGMTLINYVQKQRVEEAKKLLKITSDTTSSIGSRLRFYDQSHFIRVFKKYTGVTPKKYRSALQTEGY</sequence>
<keyword evidence="3" id="KW-0804">Transcription</keyword>
<dbReference type="AlphaFoldDB" id="A0A9X2B260"/>
<evidence type="ECO:0000313" key="6">
    <source>
        <dbReference type="Proteomes" id="UP001139347"/>
    </source>
</evidence>
<dbReference type="Gene3D" id="1.10.10.60">
    <property type="entry name" value="Homeodomain-like"/>
    <property type="match status" value="2"/>
</dbReference>
<dbReference type="RefSeq" id="WP_244724857.1">
    <property type="nucleotide sequence ID" value="NZ_JALIRP010000003.1"/>
</dbReference>
<comment type="caution">
    <text evidence="5">The sequence shown here is derived from an EMBL/GenBank/DDBJ whole genome shotgun (WGS) entry which is preliminary data.</text>
</comment>
<keyword evidence="2" id="KW-0238">DNA-binding</keyword>
<dbReference type="EMBL" id="JALIRP010000003">
    <property type="protein sequence ID" value="MCJ8012179.1"/>
    <property type="molecule type" value="Genomic_DNA"/>
</dbReference>
<protein>
    <submittedName>
        <fullName evidence="5">Helix-turn-helix domain-containing protein</fullName>
    </submittedName>
</protein>
<evidence type="ECO:0000256" key="2">
    <source>
        <dbReference type="ARBA" id="ARBA00023125"/>
    </source>
</evidence>
<organism evidence="5 6">
    <name type="scientific">Paenibacillus mangrovi</name>
    <dbReference type="NCBI Taxonomy" id="2931978"/>
    <lineage>
        <taxon>Bacteria</taxon>
        <taxon>Bacillati</taxon>
        <taxon>Bacillota</taxon>
        <taxon>Bacilli</taxon>
        <taxon>Bacillales</taxon>
        <taxon>Paenibacillaceae</taxon>
        <taxon>Paenibacillus</taxon>
    </lineage>
</organism>
<dbReference type="PROSITE" id="PS01124">
    <property type="entry name" value="HTH_ARAC_FAMILY_2"/>
    <property type="match status" value="1"/>
</dbReference>
<dbReference type="PANTHER" id="PTHR43280:SF34">
    <property type="entry name" value="ARAC-FAMILY TRANSCRIPTIONAL REGULATOR"/>
    <property type="match status" value="1"/>
</dbReference>
<dbReference type="Pfam" id="PF12833">
    <property type="entry name" value="HTH_18"/>
    <property type="match status" value="1"/>
</dbReference>
<reference evidence="5" key="1">
    <citation type="submission" date="2022-04" db="EMBL/GenBank/DDBJ databases">
        <title>Paenibacillus mangrovi sp. nov., a novel endophytic bacterium isolated from bark of Kandelia candel.</title>
        <authorList>
            <person name="Tuo L."/>
        </authorList>
    </citation>
    <scope>NUCLEOTIDE SEQUENCE</scope>
    <source>
        <strain evidence="5">KQZ6P-2</strain>
    </source>
</reference>
<keyword evidence="6" id="KW-1185">Reference proteome</keyword>
<evidence type="ECO:0000256" key="1">
    <source>
        <dbReference type="ARBA" id="ARBA00023015"/>
    </source>
</evidence>
<evidence type="ECO:0000313" key="5">
    <source>
        <dbReference type="EMBL" id="MCJ8012179.1"/>
    </source>
</evidence>
<accession>A0A9X2B260</accession>
<dbReference type="Proteomes" id="UP001139347">
    <property type="component" value="Unassembled WGS sequence"/>
</dbReference>
<evidence type="ECO:0000259" key="4">
    <source>
        <dbReference type="PROSITE" id="PS01124"/>
    </source>
</evidence>
<evidence type="ECO:0000256" key="3">
    <source>
        <dbReference type="ARBA" id="ARBA00023163"/>
    </source>
</evidence>
<gene>
    <name evidence="5" type="ORF">MUG84_10525</name>
</gene>
<dbReference type="GO" id="GO:0003700">
    <property type="term" value="F:DNA-binding transcription factor activity"/>
    <property type="evidence" value="ECO:0007669"/>
    <property type="project" value="InterPro"/>
</dbReference>
<proteinExistence type="predicted"/>
<keyword evidence="1" id="KW-0805">Transcription regulation</keyword>
<dbReference type="InterPro" id="IPR018060">
    <property type="entry name" value="HTH_AraC"/>
</dbReference>
<dbReference type="PANTHER" id="PTHR43280">
    <property type="entry name" value="ARAC-FAMILY TRANSCRIPTIONAL REGULATOR"/>
    <property type="match status" value="1"/>
</dbReference>
<feature type="domain" description="HTH araC/xylS-type" evidence="4">
    <location>
        <begin position="199"/>
        <end position="297"/>
    </location>
</feature>
<dbReference type="SUPFAM" id="SSF46689">
    <property type="entry name" value="Homeodomain-like"/>
    <property type="match status" value="2"/>
</dbReference>
<dbReference type="InterPro" id="IPR009057">
    <property type="entry name" value="Homeodomain-like_sf"/>
</dbReference>